<proteinExistence type="predicted"/>
<dbReference type="PROSITE" id="PS51257">
    <property type="entry name" value="PROKAR_LIPOPROTEIN"/>
    <property type="match status" value="1"/>
</dbReference>
<evidence type="ECO:0008006" key="2">
    <source>
        <dbReference type="Google" id="ProtNLM"/>
    </source>
</evidence>
<name>A0A2N9E288_FAGSY</name>
<gene>
    <name evidence="1" type="ORF">FSB_LOCUS898</name>
</gene>
<dbReference type="InterPro" id="IPR032710">
    <property type="entry name" value="NTF2-like_dom_sf"/>
</dbReference>
<sequence>MMWRSKDHRSAGLWWSLLSSGGCLGGYGRFLNPPRPVDKGNNQLAFHHYSLQLLAPPQIAFVTEFACEPLGNLPWTTGFGNLILLWEMSPFSALSTAPREEGKMEWPKGSLEKIVQNAIKSWEMEVSHKTRLKDLKTINHEKFKLIVNGREGLSGEETIRLGTYNALLKNSLPKEFQYYKADEESFESSHDVFRSTFPHGFAWEVISVYSGPSEIAFKFRHWGYFEGPFKGNAPTGEVVQFYGLATLKGRTP</sequence>
<accession>A0A2N9E288</accession>
<evidence type="ECO:0000313" key="1">
    <source>
        <dbReference type="EMBL" id="SPC73016.1"/>
    </source>
</evidence>
<reference evidence="1" key="1">
    <citation type="submission" date="2018-02" db="EMBL/GenBank/DDBJ databases">
        <authorList>
            <person name="Cohen D.B."/>
            <person name="Kent A.D."/>
        </authorList>
    </citation>
    <scope>NUCLEOTIDE SEQUENCE</scope>
</reference>
<dbReference type="SUPFAM" id="SSF54427">
    <property type="entry name" value="NTF2-like"/>
    <property type="match status" value="1"/>
</dbReference>
<dbReference type="PANTHER" id="PTHR31723:SF4">
    <property type="entry name" value="PATHOGENESIS-RELATED FAMILY PROTEIN"/>
    <property type="match status" value="1"/>
</dbReference>
<dbReference type="AlphaFoldDB" id="A0A2N9E288"/>
<protein>
    <recommendedName>
        <fullName evidence="2">Pathogen-related protein</fullName>
    </recommendedName>
</protein>
<dbReference type="InterPro" id="IPR053218">
    <property type="entry name" value="Pathogen-related_defense"/>
</dbReference>
<dbReference type="PANTHER" id="PTHR31723">
    <property type="entry name" value="PATHOGENESIS-RELATED FAMILY PROTEIN"/>
    <property type="match status" value="1"/>
</dbReference>
<organism evidence="1">
    <name type="scientific">Fagus sylvatica</name>
    <name type="common">Beechnut</name>
    <dbReference type="NCBI Taxonomy" id="28930"/>
    <lineage>
        <taxon>Eukaryota</taxon>
        <taxon>Viridiplantae</taxon>
        <taxon>Streptophyta</taxon>
        <taxon>Embryophyta</taxon>
        <taxon>Tracheophyta</taxon>
        <taxon>Spermatophyta</taxon>
        <taxon>Magnoliopsida</taxon>
        <taxon>eudicotyledons</taxon>
        <taxon>Gunneridae</taxon>
        <taxon>Pentapetalae</taxon>
        <taxon>rosids</taxon>
        <taxon>fabids</taxon>
        <taxon>Fagales</taxon>
        <taxon>Fagaceae</taxon>
        <taxon>Fagus</taxon>
    </lineage>
</organism>
<dbReference type="EMBL" id="OIVN01000036">
    <property type="protein sequence ID" value="SPC73016.1"/>
    <property type="molecule type" value="Genomic_DNA"/>
</dbReference>